<dbReference type="OMA" id="RMRKGIY"/>
<name>A0A1C7MMR9_GRIFR</name>
<dbReference type="STRING" id="5627.A0A1C7MMR9"/>
<feature type="compositionally biased region" description="Basic and acidic residues" evidence="1">
    <location>
        <begin position="219"/>
        <end position="231"/>
    </location>
</feature>
<feature type="region of interest" description="Disordered" evidence="1">
    <location>
        <begin position="380"/>
        <end position="438"/>
    </location>
</feature>
<sequence>MPKTRRMLRGVLDPSSVDVPSVRPQPPKRSASTASLPTPPRTATKRKRRARSRATDSDEEDEDTRDVPGGSSGEERGGDERHGVKKVGALVLGHKKRKTLDIIAAELSEATVEEAFWLGASVAMQHGSDTRGRSRSRSRTRSPSPPPAPHLLRRGHSGLISPPPSRRRPVIVPRPATPPPRASTPPKDDTVFPKRDSPDNPFLADDSPALASDDDDDGSQERRGPVEHVEKPYIACVFRGQKTYTINPFYRSAATAAALDEAEARARLPIDHPDFSPSEACPPKLLFPEARKKARRQPAPSQKSKPQKRAQKTVSPSAGPASWDWSDDEGERKVKPQLQAKPQMQTRASAAAESLDMEALQAAMATRLARRLGTGVVKGTDAKVQMRNGGVGDGEEAPRTRPGSRLDMPRLPEKDRSDPLRRAVGPPRVAEAEQEASR</sequence>
<dbReference type="OrthoDB" id="3364608at2759"/>
<feature type="region of interest" description="Disordered" evidence="1">
    <location>
        <begin position="270"/>
        <end position="352"/>
    </location>
</feature>
<feature type="region of interest" description="Disordered" evidence="1">
    <location>
        <begin position="124"/>
        <end position="232"/>
    </location>
</feature>
<evidence type="ECO:0000313" key="2">
    <source>
        <dbReference type="EMBL" id="OBZ77957.1"/>
    </source>
</evidence>
<accession>A0A1C7MMR9</accession>
<dbReference type="EMBL" id="LUGG01000002">
    <property type="protein sequence ID" value="OBZ77957.1"/>
    <property type="molecule type" value="Genomic_DNA"/>
</dbReference>
<comment type="caution">
    <text evidence="2">The sequence shown here is derived from an EMBL/GenBank/DDBJ whole genome shotgun (WGS) entry which is preliminary data.</text>
</comment>
<feature type="compositionally biased region" description="Basic and acidic residues" evidence="1">
    <location>
        <begin position="186"/>
        <end position="198"/>
    </location>
</feature>
<feature type="compositionally biased region" description="Basic residues" evidence="1">
    <location>
        <begin position="43"/>
        <end position="52"/>
    </location>
</feature>
<feature type="region of interest" description="Disordered" evidence="1">
    <location>
        <begin position="1"/>
        <end position="98"/>
    </location>
</feature>
<proteinExistence type="predicted"/>
<dbReference type="AlphaFoldDB" id="A0A1C7MMR9"/>
<evidence type="ECO:0000256" key="1">
    <source>
        <dbReference type="SAM" id="MobiDB-lite"/>
    </source>
</evidence>
<evidence type="ECO:0000313" key="3">
    <source>
        <dbReference type="Proteomes" id="UP000092993"/>
    </source>
</evidence>
<feature type="compositionally biased region" description="Basic and acidic residues" evidence="1">
    <location>
        <begin position="407"/>
        <end position="421"/>
    </location>
</feature>
<protein>
    <submittedName>
        <fullName evidence="2">Uncharacterized protein</fullName>
    </submittedName>
</protein>
<organism evidence="2 3">
    <name type="scientific">Grifola frondosa</name>
    <name type="common">Maitake</name>
    <name type="synonym">Polyporus frondosus</name>
    <dbReference type="NCBI Taxonomy" id="5627"/>
    <lineage>
        <taxon>Eukaryota</taxon>
        <taxon>Fungi</taxon>
        <taxon>Dikarya</taxon>
        <taxon>Basidiomycota</taxon>
        <taxon>Agaricomycotina</taxon>
        <taxon>Agaricomycetes</taxon>
        <taxon>Polyporales</taxon>
        <taxon>Grifolaceae</taxon>
        <taxon>Grifola</taxon>
    </lineage>
</organism>
<reference evidence="2 3" key="1">
    <citation type="submission" date="2016-03" db="EMBL/GenBank/DDBJ databases">
        <title>Whole genome sequencing of Grifola frondosa 9006-11.</title>
        <authorList>
            <person name="Min B."/>
            <person name="Park H."/>
            <person name="Kim J.-G."/>
            <person name="Cho H."/>
            <person name="Oh Y.-L."/>
            <person name="Kong W.-S."/>
            <person name="Choi I.-G."/>
        </authorList>
    </citation>
    <scope>NUCLEOTIDE SEQUENCE [LARGE SCALE GENOMIC DNA]</scope>
    <source>
        <strain evidence="2 3">9006-11</strain>
    </source>
</reference>
<gene>
    <name evidence="2" type="ORF">A0H81_02075</name>
</gene>
<keyword evidence="3" id="KW-1185">Reference proteome</keyword>
<dbReference type="Proteomes" id="UP000092993">
    <property type="component" value="Unassembled WGS sequence"/>
</dbReference>
<feature type="compositionally biased region" description="Basic and acidic residues" evidence="1">
    <location>
        <begin position="73"/>
        <end position="82"/>
    </location>
</feature>